<reference evidence="1" key="1">
    <citation type="submission" date="2019-08" db="EMBL/GenBank/DDBJ databases">
        <authorList>
            <person name="Kucharzyk K."/>
            <person name="Murdoch R.W."/>
            <person name="Higgins S."/>
            <person name="Loffler F."/>
        </authorList>
    </citation>
    <scope>NUCLEOTIDE SEQUENCE</scope>
</reference>
<protein>
    <submittedName>
        <fullName evidence="1">Uncharacterized protein</fullName>
    </submittedName>
</protein>
<organism evidence="1">
    <name type="scientific">bioreactor metagenome</name>
    <dbReference type="NCBI Taxonomy" id="1076179"/>
    <lineage>
        <taxon>unclassified sequences</taxon>
        <taxon>metagenomes</taxon>
        <taxon>ecological metagenomes</taxon>
    </lineage>
</organism>
<dbReference type="AlphaFoldDB" id="A0A645HJX5"/>
<dbReference type="EMBL" id="VSSQ01094641">
    <property type="protein sequence ID" value="MPN39050.1"/>
    <property type="molecule type" value="Genomic_DNA"/>
</dbReference>
<accession>A0A645HJX5</accession>
<comment type="caution">
    <text evidence="1">The sequence shown here is derived from an EMBL/GenBank/DDBJ whole genome shotgun (WGS) entry which is preliminary data.</text>
</comment>
<sequence length="156" mass="16110">MGQLFQLVIAGGRIGKFDQFHLVKLVLTDQAAGIASGGTGFSAEAGGIGAIFQRQIAAGKNLIAMQVGHGHFGGGDQEILQPLQLEHILFKLGQLTGAGHGSAVGDKGRLNLYIAVGSVRIKKIVDDSALQTCAEITIKVETLAGHLGSALGIQDI</sequence>
<evidence type="ECO:0000313" key="1">
    <source>
        <dbReference type="EMBL" id="MPN39050.1"/>
    </source>
</evidence>
<proteinExistence type="predicted"/>
<name>A0A645HJX5_9ZZZZ</name>
<gene>
    <name evidence="1" type="ORF">SDC9_186576</name>
</gene>